<dbReference type="AlphaFoldDB" id="V4CLZ4"/>
<evidence type="ECO:0000313" key="8">
    <source>
        <dbReference type="EMBL" id="ESP03330.1"/>
    </source>
</evidence>
<dbReference type="PANTHER" id="PTHR13723:SF281">
    <property type="entry name" value="PAPILIN"/>
    <property type="match status" value="1"/>
</dbReference>
<dbReference type="EMBL" id="KB200049">
    <property type="protein sequence ID" value="ESP03330.1"/>
    <property type="molecule type" value="Genomic_DNA"/>
</dbReference>
<dbReference type="GO" id="GO:0030198">
    <property type="term" value="P:extracellular matrix organization"/>
    <property type="evidence" value="ECO:0007669"/>
    <property type="project" value="InterPro"/>
</dbReference>
<dbReference type="SMART" id="SM00209">
    <property type="entry name" value="TSP1"/>
    <property type="match status" value="7"/>
</dbReference>
<comment type="subcellular location">
    <subcellularLocation>
        <location evidence="1">Secreted</location>
    </subcellularLocation>
</comment>
<evidence type="ECO:0000256" key="5">
    <source>
        <dbReference type="ARBA" id="ARBA00023157"/>
    </source>
</evidence>
<dbReference type="HOGENOM" id="CLU_000660_6_1_1"/>
<dbReference type="PROSITE" id="PS50092">
    <property type="entry name" value="TSP1"/>
    <property type="match status" value="6"/>
</dbReference>
<dbReference type="OMA" id="HCVNRIS"/>
<proteinExistence type="predicted"/>
<dbReference type="GO" id="GO:0031012">
    <property type="term" value="C:extracellular matrix"/>
    <property type="evidence" value="ECO:0007669"/>
    <property type="project" value="TreeGrafter"/>
</dbReference>
<feature type="domain" description="PLAC" evidence="7">
    <location>
        <begin position="809"/>
        <end position="847"/>
    </location>
</feature>
<dbReference type="Gene3D" id="2.20.100.10">
    <property type="entry name" value="Thrombospondin type-1 (TSP1) repeat"/>
    <property type="match status" value="6"/>
</dbReference>
<dbReference type="Gene3D" id="2.60.120.830">
    <property type="match status" value="1"/>
</dbReference>
<dbReference type="InterPro" id="IPR045371">
    <property type="entry name" value="ADAMTS_CR_3"/>
</dbReference>
<dbReference type="GeneID" id="20250546"/>
<dbReference type="InterPro" id="IPR036383">
    <property type="entry name" value="TSP1_rpt_sf"/>
</dbReference>
<dbReference type="InterPro" id="IPR010294">
    <property type="entry name" value="ADAMTS_spacer1"/>
</dbReference>
<gene>
    <name evidence="8" type="ORF">LOTGIDRAFT_237756</name>
</gene>
<dbReference type="Pfam" id="PF19236">
    <property type="entry name" value="ADAMTS_CR_3"/>
    <property type="match status" value="1"/>
</dbReference>
<evidence type="ECO:0000256" key="4">
    <source>
        <dbReference type="ARBA" id="ARBA00022737"/>
    </source>
</evidence>
<dbReference type="FunFam" id="2.60.120.830:FF:000001">
    <property type="entry name" value="A disintegrin and metalloproteinase with thrombospondin motifs 1"/>
    <property type="match status" value="1"/>
</dbReference>
<dbReference type="OrthoDB" id="5950222at2759"/>
<evidence type="ECO:0000256" key="2">
    <source>
        <dbReference type="ARBA" id="ARBA00022525"/>
    </source>
</evidence>
<dbReference type="Pfam" id="PF19030">
    <property type="entry name" value="TSP1_ADAMTS"/>
    <property type="match status" value="6"/>
</dbReference>
<dbReference type="PANTHER" id="PTHR13723">
    <property type="entry name" value="ADAMTS A DISINTEGRIN AND METALLOPROTEASE WITH THROMBOSPONDIN MOTIFS PROTEASE"/>
    <property type="match status" value="1"/>
</dbReference>
<keyword evidence="9" id="KW-1185">Reference proteome</keyword>
<protein>
    <recommendedName>
        <fullName evidence="7">PLAC domain-containing protein</fullName>
    </recommendedName>
</protein>
<evidence type="ECO:0000259" key="7">
    <source>
        <dbReference type="PROSITE" id="PS50900"/>
    </source>
</evidence>
<dbReference type="PROSITE" id="PS50900">
    <property type="entry name" value="PLAC"/>
    <property type="match status" value="1"/>
</dbReference>
<feature type="disulfide bond" evidence="6">
    <location>
        <begin position="30"/>
        <end position="65"/>
    </location>
</feature>
<name>V4CLZ4_LOTGI</name>
<dbReference type="SUPFAM" id="SSF82895">
    <property type="entry name" value="TSP-1 type 1 repeat"/>
    <property type="match status" value="7"/>
</dbReference>
<keyword evidence="3" id="KW-0732">Signal</keyword>
<dbReference type="GO" id="GO:0004222">
    <property type="term" value="F:metalloendopeptidase activity"/>
    <property type="evidence" value="ECO:0007669"/>
    <property type="project" value="TreeGrafter"/>
</dbReference>
<dbReference type="GO" id="GO:0005576">
    <property type="term" value="C:extracellular region"/>
    <property type="evidence" value="ECO:0007669"/>
    <property type="project" value="UniProtKB-SubCell"/>
</dbReference>
<dbReference type="CTD" id="20250546"/>
<dbReference type="InterPro" id="IPR000884">
    <property type="entry name" value="TSP1_rpt"/>
</dbReference>
<dbReference type="Pfam" id="PF05986">
    <property type="entry name" value="ADAMTS_spacer1"/>
    <property type="match status" value="1"/>
</dbReference>
<dbReference type="InterPro" id="IPR050439">
    <property type="entry name" value="ADAMTS_ADAMTS-like"/>
</dbReference>
<dbReference type="Pfam" id="PF08686">
    <property type="entry name" value="PLAC"/>
    <property type="match status" value="1"/>
</dbReference>
<evidence type="ECO:0000313" key="9">
    <source>
        <dbReference type="Proteomes" id="UP000030746"/>
    </source>
</evidence>
<dbReference type="Proteomes" id="UP000030746">
    <property type="component" value="Unassembled WGS sequence"/>
</dbReference>
<dbReference type="GO" id="GO:0006508">
    <property type="term" value="P:proteolysis"/>
    <property type="evidence" value="ECO:0007669"/>
    <property type="project" value="TreeGrafter"/>
</dbReference>
<dbReference type="InterPro" id="IPR013273">
    <property type="entry name" value="ADAMTS/ADAMTS-like"/>
</dbReference>
<evidence type="ECO:0000256" key="6">
    <source>
        <dbReference type="PIRSR" id="PIRSR613273-3"/>
    </source>
</evidence>
<feature type="disulfide bond" evidence="6">
    <location>
        <begin position="41"/>
        <end position="50"/>
    </location>
</feature>
<dbReference type="RefSeq" id="XP_009046003.1">
    <property type="nucleotide sequence ID" value="XM_009047755.1"/>
</dbReference>
<evidence type="ECO:0000256" key="1">
    <source>
        <dbReference type="ARBA" id="ARBA00004613"/>
    </source>
</evidence>
<organism evidence="8 9">
    <name type="scientific">Lottia gigantea</name>
    <name type="common">Giant owl limpet</name>
    <dbReference type="NCBI Taxonomy" id="225164"/>
    <lineage>
        <taxon>Eukaryota</taxon>
        <taxon>Metazoa</taxon>
        <taxon>Spiralia</taxon>
        <taxon>Lophotrochozoa</taxon>
        <taxon>Mollusca</taxon>
        <taxon>Gastropoda</taxon>
        <taxon>Patellogastropoda</taxon>
        <taxon>Lottioidea</taxon>
        <taxon>Lottiidae</taxon>
        <taxon>Lottia</taxon>
    </lineage>
</organism>
<reference evidence="8 9" key="1">
    <citation type="journal article" date="2013" name="Nature">
        <title>Insights into bilaterian evolution from three spiralian genomes.</title>
        <authorList>
            <person name="Simakov O."/>
            <person name="Marletaz F."/>
            <person name="Cho S.J."/>
            <person name="Edsinger-Gonzales E."/>
            <person name="Havlak P."/>
            <person name="Hellsten U."/>
            <person name="Kuo D.H."/>
            <person name="Larsson T."/>
            <person name="Lv J."/>
            <person name="Arendt D."/>
            <person name="Savage R."/>
            <person name="Osoegawa K."/>
            <person name="de Jong P."/>
            <person name="Grimwood J."/>
            <person name="Chapman J.A."/>
            <person name="Shapiro H."/>
            <person name="Aerts A."/>
            <person name="Otillar R.P."/>
            <person name="Terry A.Y."/>
            <person name="Boore J.L."/>
            <person name="Grigoriev I.V."/>
            <person name="Lindberg D.R."/>
            <person name="Seaver E.C."/>
            <person name="Weisblat D.A."/>
            <person name="Putnam N.H."/>
            <person name="Rokhsar D.S."/>
        </authorList>
    </citation>
    <scope>NUCLEOTIDE SEQUENCE [LARGE SCALE GENOMIC DNA]</scope>
</reference>
<keyword evidence="2" id="KW-0964">Secreted</keyword>
<dbReference type="InterPro" id="IPR010909">
    <property type="entry name" value="PLAC"/>
</dbReference>
<sequence>MAAFSGQNGEKRSRDGWGPWTDWSICSTSCGPGLVYSQRTCHRLDGRNSCPGHSKRYKTCNFGDCPNLPEDPTIEECKRQNRQYYGGKRFYWEPYINPRTPCELSCKAKGHHYIYNIKRLAKDGTDCSVKQKGVCLAGRCMKVGCDGIIGSGTKLDRCGICNGNGNSCRLVAGVYTKSPRSKFGYNHIVTIPKDARSVNISELTRSRNFLAVKSGGKYYINGNRRLHRTGNYQIAGTTFIYSRRDGVGCPGECLTADGPTNQTVDIEVLYYHKNPGIKYQYSLRHKTLADYRGIDSTGPGIPLAKPVHGASPAINSIPEEGIPLSKPYVPPGGVPLANPVYDSGPFIRKSSDNRLIIRNRAGHGEIIKNNYGKQYPFYIPNKVQSSLNSELHTSVSGGYPNKQAVRSSYGSKPINQTVTSNDVGESILFNSIQETNSIYNNVHEDGSVYSWSISGFTECSQPCGGGVQETKIICLKGKSKVVVTEDNCFGQVKPAVQEVVCNLKPCSADWFTGNWSSCTTSCNKGTKSRLVECRRRISPTLIPSVSADLCIDKPKPQRIRSCQLTPCIRWSVGNWTKCSTECGHGQRSREVTCIDGEGIKVLDNNCTGPKPKVKEICDMGSCVKGWYHSRWSEECSRTCGKGYRTRNIFCASDDGQHLSNKKCSPAEKPSTRKSCKNKKSCGGFWFIGPWSQCNATCGYSVKTRGVVCMRELRIGVYTTTNPEKCLQEKPPTEEICPDLPQCKPIWYMTKWSKCSKSCDTGVKKREVKCLNADLQPDMTCDKSRRPSRRHSCNKESCEIASFDLQRDASGTVCKDLYNQWCGFVRQARICSYKYYKDLCCKSCSILT</sequence>
<dbReference type="PRINTS" id="PR01857">
    <property type="entry name" value="ADAMTSFAMILY"/>
</dbReference>
<keyword evidence="4" id="KW-0677">Repeat</keyword>
<dbReference type="Pfam" id="PF00090">
    <property type="entry name" value="TSP_1"/>
    <property type="match status" value="1"/>
</dbReference>
<feature type="disulfide bond" evidence="6">
    <location>
        <begin position="26"/>
        <end position="60"/>
    </location>
</feature>
<evidence type="ECO:0000256" key="3">
    <source>
        <dbReference type="ARBA" id="ARBA00022729"/>
    </source>
</evidence>
<accession>V4CLZ4</accession>
<keyword evidence="5 6" id="KW-1015">Disulfide bond</keyword>
<dbReference type="KEGG" id="lgi:LOTGIDRAFT_237756"/>